<feature type="compositionally biased region" description="Pro residues" evidence="1">
    <location>
        <begin position="12"/>
        <end position="24"/>
    </location>
</feature>
<dbReference type="Proteomes" id="UP000006727">
    <property type="component" value="Chromosome 1"/>
</dbReference>
<reference evidence="3" key="3">
    <citation type="submission" date="2020-12" db="UniProtKB">
        <authorList>
            <consortium name="EnsemblPlants"/>
        </authorList>
    </citation>
    <scope>IDENTIFICATION</scope>
</reference>
<feature type="region of interest" description="Disordered" evidence="1">
    <location>
        <begin position="60"/>
        <end position="85"/>
    </location>
</feature>
<feature type="compositionally biased region" description="Polar residues" evidence="1">
    <location>
        <begin position="60"/>
        <end position="73"/>
    </location>
</feature>
<organism evidence="2">
    <name type="scientific">Physcomitrium patens</name>
    <name type="common">Spreading-leaved earth moss</name>
    <name type="synonym">Physcomitrella patens</name>
    <dbReference type="NCBI Taxonomy" id="3218"/>
    <lineage>
        <taxon>Eukaryota</taxon>
        <taxon>Viridiplantae</taxon>
        <taxon>Streptophyta</taxon>
        <taxon>Embryophyta</taxon>
        <taxon>Bryophyta</taxon>
        <taxon>Bryophytina</taxon>
        <taxon>Bryopsida</taxon>
        <taxon>Funariidae</taxon>
        <taxon>Funariales</taxon>
        <taxon>Funariaceae</taxon>
        <taxon>Physcomitrium</taxon>
    </lineage>
</organism>
<name>A0A2K1LBC5_PHYPA</name>
<sequence length="85" mass="9311">MPCPLLPLSKSSPPPTPFPVPQLPPQARKCASCMYATEDKSTSSDADTNRGLIRSRYHSITQAQRSAQANLARSSRELKSRRVGN</sequence>
<reference evidence="2 4" key="2">
    <citation type="journal article" date="2018" name="Plant J.">
        <title>The Physcomitrella patens chromosome-scale assembly reveals moss genome structure and evolution.</title>
        <authorList>
            <person name="Lang D."/>
            <person name="Ullrich K.K."/>
            <person name="Murat F."/>
            <person name="Fuchs J."/>
            <person name="Jenkins J."/>
            <person name="Haas F.B."/>
            <person name="Piednoel M."/>
            <person name="Gundlach H."/>
            <person name="Van Bel M."/>
            <person name="Meyberg R."/>
            <person name="Vives C."/>
            <person name="Morata J."/>
            <person name="Symeonidi A."/>
            <person name="Hiss M."/>
            <person name="Muchero W."/>
            <person name="Kamisugi Y."/>
            <person name="Saleh O."/>
            <person name="Blanc G."/>
            <person name="Decker E.L."/>
            <person name="van Gessel N."/>
            <person name="Grimwood J."/>
            <person name="Hayes R.D."/>
            <person name="Graham S.W."/>
            <person name="Gunter L.E."/>
            <person name="McDaniel S.F."/>
            <person name="Hoernstein S.N.W."/>
            <person name="Larsson A."/>
            <person name="Li F.W."/>
            <person name="Perroud P.F."/>
            <person name="Phillips J."/>
            <person name="Ranjan P."/>
            <person name="Rokshar D.S."/>
            <person name="Rothfels C.J."/>
            <person name="Schneider L."/>
            <person name="Shu S."/>
            <person name="Stevenson D.W."/>
            <person name="Thummler F."/>
            <person name="Tillich M."/>
            <person name="Villarreal Aguilar J.C."/>
            <person name="Widiez T."/>
            <person name="Wong G.K."/>
            <person name="Wymore A."/>
            <person name="Zhang Y."/>
            <person name="Zimmer A.D."/>
            <person name="Quatrano R.S."/>
            <person name="Mayer K.F.X."/>
            <person name="Goodstein D."/>
            <person name="Casacuberta J.M."/>
            <person name="Vandepoele K."/>
            <person name="Reski R."/>
            <person name="Cuming A.C."/>
            <person name="Tuskan G.A."/>
            <person name="Maumus F."/>
            <person name="Salse J."/>
            <person name="Schmutz J."/>
            <person name="Rensing S.A."/>
        </authorList>
    </citation>
    <scope>NUCLEOTIDE SEQUENCE [LARGE SCALE GENOMIC DNA]</scope>
    <source>
        <strain evidence="3 4">cv. Gransden 2004</strain>
    </source>
</reference>
<dbReference type="EnsemblPlants" id="Pp3c1_37999V3.1">
    <property type="protein sequence ID" value="PAC:32970556.CDS.1"/>
    <property type="gene ID" value="Pp3c1_37999"/>
</dbReference>
<accession>A0A2K1LBC5</accession>
<feature type="compositionally biased region" description="Basic and acidic residues" evidence="1">
    <location>
        <begin position="74"/>
        <end position="85"/>
    </location>
</feature>
<keyword evidence="4" id="KW-1185">Reference proteome</keyword>
<dbReference type="AlphaFoldDB" id="A0A2K1LBC5"/>
<evidence type="ECO:0000313" key="2">
    <source>
        <dbReference type="EMBL" id="PNR63335.1"/>
    </source>
</evidence>
<dbReference type="EMBL" id="ABEU02000001">
    <property type="protein sequence ID" value="PNR63335.1"/>
    <property type="molecule type" value="Genomic_DNA"/>
</dbReference>
<feature type="compositionally biased region" description="Low complexity" evidence="1">
    <location>
        <begin position="1"/>
        <end position="11"/>
    </location>
</feature>
<proteinExistence type="predicted"/>
<dbReference type="InParanoid" id="A0A2K1LBC5"/>
<evidence type="ECO:0000313" key="4">
    <source>
        <dbReference type="Proteomes" id="UP000006727"/>
    </source>
</evidence>
<dbReference type="Gramene" id="Pp3c1_37999V3.1">
    <property type="protein sequence ID" value="PAC:32970556.CDS.1"/>
    <property type="gene ID" value="Pp3c1_37999"/>
</dbReference>
<feature type="region of interest" description="Disordered" evidence="1">
    <location>
        <begin position="1"/>
        <end position="25"/>
    </location>
</feature>
<evidence type="ECO:0000256" key="1">
    <source>
        <dbReference type="SAM" id="MobiDB-lite"/>
    </source>
</evidence>
<reference evidence="2 4" key="1">
    <citation type="journal article" date="2008" name="Science">
        <title>The Physcomitrella genome reveals evolutionary insights into the conquest of land by plants.</title>
        <authorList>
            <person name="Rensing S."/>
            <person name="Lang D."/>
            <person name="Zimmer A."/>
            <person name="Terry A."/>
            <person name="Salamov A."/>
            <person name="Shapiro H."/>
            <person name="Nishiyama T."/>
            <person name="Perroud P.-F."/>
            <person name="Lindquist E."/>
            <person name="Kamisugi Y."/>
            <person name="Tanahashi T."/>
            <person name="Sakakibara K."/>
            <person name="Fujita T."/>
            <person name="Oishi K."/>
            <person name="Shin-I T."/>
            <person name="Kuroki Y."/>
            <person name="Toyoda A."/>
            <person name="Suzuki Y."/>
            <person name="Hashimoto A."/>
            <person name="Yamaguchi K."/>
            <person name="Sugano A."/>
            <person name="Kohara Y."/>
            <person name="Fujiyama A."/>
            <person name="Anterola A."/>
            <person name="Aoki S."/>
            <person name="Ashton N."/>
            <person name="Barbazuk W.B."/>
            <person name="Barker E."/>
            <person name="Bennetzen J."/>
            <person name="Bezanilla M."/>
            <person name="Blankenship R."/>
            <person name="Cho S.H."/>
            <person name="Dutcher S."/>
            <person name="Estelle M."/>
            <person name="Fawcett J.A."/>
            <person name="Gundlach H."/>
            <person name="Hanada K."/>
            <person name="Heyl A."/>
            <person name="Hicks K.A."/>
            <person name="Hugh J."/>
            <person name="Lohr M."/>
            <person name="Mayer K."/>
            <person name="Melkozernov A."/>
            <person name="Murata T."/>
            <person name="Nelson D."/>
            <person name="Pils B."/>
            <person name="Prigge M."/>
            <person name="Reiss B."/>
            <person name="Renner T."/>
            <person name="Rombauts S."/>
            <person name="Rushton P."/>
            <person name="Sanderfoot A."/>
            <person name="Schween G."/>
            <person name="Shiu S.-H."/>
            <person name="Stueber K."/>
            <person name="Theodoulou F.L."/>
            <person name="Tu H."/>
            <person name="Van de Peer Y."/>
            <person name="Verrier P.J."/>
            <person name="Waters E."/>
            <person name="Wood A."/>
            <person name="Yang L."/>
            <person name="Cove D."/>
            <person name="Cuming A."/>
            <person name="Hasebe M."/>
            <person name="Lucas S."/>
            <person name="Mishler D.B."/>
            <person name="Reski R."/>
            <person name="Grigoriev I."/>
            <person name="Quatrano R.S."/>
            <person name="Boore J.L."/>
        </authorList>
    </citation>
    <scope>NUCLEOTIDE SEQUENCE [LARGE SCALE GENOMIC DNA]</scope>
    <source>
        <strain evidence="3 4">cv. Gransden 2004</strain>
    </source>
</reference>
<protein>
    <submittedName>
        <fullName evidence="2 3">Uncharacterized protein</fullName>
    </submittedName>
</protein>
<gene>
    <name evidence="2" type="ORF">PHYPA_001760</name>
</gene>
<evidence type="ECO:0000313" key="3">
    <source>
        <dbReference type="EnsemblPlants" id="PAC:32970556.CDS.1"/>
    </source>
</evidence>